<feature type="transmembrane region" description="Helical" evidence="6">
    <location>
        <begin position="49"/>
        <end position="73"/>
    </location>
</feature>
<feature type="transmembrane region" description="Helical" evidence="6">
    <location>
        <begin position="188"/>
        <end position="209"/>
    </location>
</feature>
<sequence>MKKQYVQILLLFLLLLAMAVTWRYGGNLQPAALEGGLRGLGWAMPLLFMLLYILATVLLLPSVLVTMAGGALFGPVWGTLYSLTAASLGAGIAFLLSRYLLRDWVQARTRGMLKSLMQGVADEGWRFVAFTRLVPLFPFSLLNYAFGLTQLPFWTFIVASWLFMLPGTAVYTYLGYVGKEAAGGGEHVMHQGLLALALLALLLFVPRWINKWRGRSLASHKG</sequence>
<dbReference type="PANTHER" id="PTHR12677:SF59">
    <property type="entry name" value="GOLGI APPARATUS MEMBRANE PROTEIN TVP38-RELATED"/>
    <property type="match status" value="1"/>
</dbReference>
<name>A0L664_MAGMM</name>
<dbReference type="AlphaFoldDB" id="A0L664"/>
<evidence type="ECO:0000256" key="5">
    <source>
        <dbReference type="ARBA" id="ARBA00023136"/>
    </source>
</evidence>
<feature type="domain" description="VTT" evidence="7">
    <location>
        <begin position="60"/>
        <end position="176"/>
    </location>
</feature>
<dbReference type="Proteomes" id="UP000002586">
    <property type="component" value="Chromosome"/>
</dbReference>
<dbReference type="eggNOG" id="COG0398">
    <property type="taxonomic scope" value="Bacteria"/>
</dbReference>
<dbReference type="HOGENOM" id="CLU_038944_7_1_5"/>
<comment type="similarity">
    <text evidence="6">Belongs to the TVP38/TMEM64 family.</text>
</comment>
<evidence type="ECO:0000256" key="4">
    <source>
        <dbReference type="ARBA" id="ARBA00022989"/>
    </source>
</evidence>
<dbReference type="InterPro" id="IPR015414">
    <property type="entry name" value="TMEM64"/>
</dbReference>
<proteinExistence type="inferred from homology"/>
<keyword evidence="3 6" id="KW-0812">Transmembrane</keyword>
<dbReference type="Pfam" id="PF09335">
    <property type="entry name" value="VTT_dom"/>
    <property type="match status" value="1"/>
</dbReference>
<gene>
    <name evidence="8" type="ordered locus">Mmc1_0939</name>
</gene>
<evidence type="ECO:0000259" key="7">
    <source>
        <dbReference type="Pfam" id="PF09335"/>
    </source>
</evidence>
<dbReference type="RefSeq" id="WP_011712614.1">
    <property type="nucleotide sequence ID" value="NC_008576.1"/>
</dbReference>
<dbReference type="GO" id="GO:0005886">
    <property type="term" value="C:plasma membrane"/>
    <property type="evidence" value="ECO:0007669"/>
    <property type="project" value="UniProtKB-SubCell"/>
</dbReference>
<evidence type="ECO:0000256" key="2">
    <source>
        <dbReference type="ARBA" id="ARBA00022475"/>
    </source>
</evidence>
<keyword evidence="5 6" id="KW-0472">Membrane</keyword>
<accession>A0L664</accession>
<evidence type="ECO:0000313" key="9">
    <source>
        <dbReference type="Proteomes" id="UP000002586"/>
    </source>
</evidence>
<dbReference type="STRING" id="156889.Mmc1_0939"/>
<reference evidence="8 9" key="2">
    <citation type="journal article" date="2012" name="Int. J. Syst. Evol. Microbiol.">
        <title>Magnetococcus marinus gen. nov., sp. nov., a marine, magnetotactic bacterium that represents a novel lineage (Magnetococcaceae fam. nov.; Magnetococcales ord. nov.) at the base of the Alphaproteobacteria.</title>
        <authorList>
            <person name="Bazylinski D.A."/>
            <person name="Williams T.J."/>
            <person name="Lefevre C.T."/>
            <person name="Berg R.J."/>
            <person name="Zhang C.L."/>
            <person name="Bowser S.S."/>
            <person name="Dean A.J."/>
            <person name="Beveridge T.J."/>
        </authorList>
    </citation>
    <scope>NUCLEOTIDE SEQUENCE [LARGE SCALE GENOMIC DNA]</scope>
    <source>
        <strain evidence="9">ATCC BAA-1437 / JCM 17883 / MC-1</strain>
    </source>
</reference>
<keyword evidence="4 6" id="KW-1133">Transmembrane helix</keyword>
<evidence type="ECO:0000256" key="3">
    <source>
        <dbReference type="ARBA" id="ARBA00022692"/>
    </source>
</evidence>
<feature type="transmembrane region" description="Helical" evidence="6">
    <location>
        <begin position="153"/>
        <end position="176"/>
    </location>
</feature>
<reference evidence="9" key="1">
    <citation type="journal article" date="2009" name="Appl. Environ. Microbiol.">
        <title>Complete genome sequence of the chemolithoautotrophic marine magnetotactic coccus strain MC-1.</title>
        <authorList>
            <person name="Schubbe S."/>
            <person name="Williams T.J."/>
            <person name="Xie G."/>
            <person name="Kiss H.E."/>
            <person name="Brettin T.S."/>
            <person name="Martinez D."/>
            <person name="Ross C.A."/>
            <person name="Schuler D."/>
            <person name="Cox B.L."/>
            <person name="Nealson K.H."/>
            <person name="Bazylinski D.A."/>
        </authorList>
    </citation>
    <scope>NUCLEOTIDE SEQUENCE [LARGE SCALE GENOMIC DNA]</scope>
    <source>
        <strain evidence="9">ATCC BAA-1437 / JCM 17883 / MC-1</strain>
    </source>
</reference>
<dbReference type="OrthoDB" id="9779114at2"/>
<protein>
    <recommendedName>
        <fullName evidence="6">TVP38/TMEM64 family membrane protein</fullName>
    </recommendedName>
</protein>
<evidence type="ECO:0000313" key="8">
    <source>
        <dbReference type="EMBL" id="ABK43457.1"/>
    </source>
</evidence>
<dbReference type="EMBL" id="CP000471">
    <property type="protein sequence ID" value="ABK43457.1"/>
    <property type="molecule type" value="Genomic_DNA"/>
</dbReference>
<keyword evidence="2 6" id="KW-1003">Cell membrane</keyword>
<dbReference type="PANTHER" id="PTHR12677">
    <property type="entry name" value="GOLGI APPARATUS MEMBRANE PROTEIN TVP38-RELATED"/>
    <property type="match status" value="1"/>
</dbReference>
<feature type="transmembrane region" description="Helical" evidence="6">
    <location>
        <begin position="124"/>
        <end position="146"/>
    </location>
</feature>
<evidence type="ECO:0000256" key="1">
    <source>
        <dbReference type="ARBA" id="ARBA00004651"/>
    </source>
</evidence>
<dbReference type="InterPro" id="IPR032816">
    <property type="entry name" value="VTT_dom"/>
</dbReference>
<dbReference type="KEGG" id="mgm:Mmc1_0939"/>
<feature type="transmembrane region" description="Helical" evidence="6">
    <location>
        <begin position="80"/>
        <end position="101"/>
    </location>
</feature>
<comment type="subcellular location">
    <subcellularLocation>
        <location evidence="1 6">Cell membrane</location>
        <topology evidence="1 6">Multi-pass membrane protein</topology>
    </subcellularLocation>
</comment>
<evidence type="ECO:0000256" key="6">
    <source>
        <dbReference type="RuleBase" id="RU366058"/>
    </source>
</evidence>
<organism evidence="8 9">
    <name type="scientific">Magnetococcus marinus (strain ATCC BAA-1437 / JCM 17883 / MC-1)</name>
    <dbReference type="NCBI Taxonomy" id="156889"/>
    <lineage>
        <taxon>Bacteria</taxon>
        <taxon>Pseudomonadati</taxon>
        <taxon>Pseudomonadota</taxon>
        <taxon>Magnetococcia</taxon>
        <taxon>Magnetococcales</taxon>
        <taxon>Magnetococcaceae</taxon>
        <taxon>Magnetococcus</taxon>
    </lineage>
</organism>
<keyword evidence="9" id="KW-1185">Reference proteome</keyword>